<dbReference type="GO" id="GO:0004301">
    <property type="term" value="F:epoxide hydrolase activity"/>
    <property type="evidence" value="ECO:0007669"/>
    <property type="project" value="TreeGrafter"/>
</dbReference>
<dbReference type="GO" id="GO:0004177">
    <property type="term" value="F:aminopeptidase activity"/>
    <property type="evidence" value="ECO:0007669"/>
    <property type="project" value="TreeGrafter"/>
</dbReference>
<dbReference type="OMA" id="KASLIHY"/>
<evidence type="ECO:0000256" key="5">
    <source>
        <dbReference type="ARBA" id="ARBA00022723"/>
    </source>
</evidence>
<keyword evidence="13" id="KW-1185">Reference proteome</keyword>
<dbReference type="Gene3D" id="2.60.40.1730">
    <property type="entry name" value="tricorn interacting facor f3 domain"/>
    <property type="match status" value="1"/>
</dbReference>
<comment type="similarity">
    <text evidence="2">Belongs to the peptidase M1 family.</text>
</comment>
<comment type="cofactor">
    <cofactor evidence="10">
        <name>Zn(2+)</name>
        <dbReference type="ChEBI" id="CHEBI:29105"/>
    </cofactor>
    <text evidence="10">Binds 1 zinc ion per subunit.</text>
</comment>
<dbReference type="InterPro" id="IPR016024">
    <property type="entry name" value="ARM-type_fold"/>
</dbReference>
<dbReference type="InParanoid" id="C7ZRI6"/>
<dbReference type="RefSeq" id="XP_003039084.1">
    <property type="nucleotide sequence ID" value="XM_003039038.1"/>
</dbReference>
<evidence type="ECO:0000256" key="9">
    <source>
        <dbReference type="PIRSR" id="PIRSR634015-1"/>
    </source>
</evidence>
<dbReference type="InterPro" id="IPR027268">
    <property type="entry name" value="Peptidase_M4/M1_CTD_sf"/>
</dbReference>
<reference evidence="12 13" key="1">
    <citation type="journal article" date="2009" name="PLoS Genet.">
        <title>The genome of Nectria haematococca: contribution of supernumerary chromosomes to gene expansion.</title>
        <authorList>
            <person name="Coleman J.J."/>
            <person name="Rounsley S.D."/>
            <person name="Rodriguez-Carres M."/>
            <person name="Kuo A."/>
            <person name="Wasmann C.C."/>
            <person name="Grimwood J."/>
            <person name="Schmutz J."/>
            <person name="Taga M."/>
            <person name="White G.J."/>
            <person name="Zhou S."/>
            <person name="Schwartz D.C."/>
            <person name="Freitag M."/>
            <person name="Ma L.J."/>
            <person name="Danchin E.G."/>
            <person name="Henrissat B."/>
            <person name="Coutinho P.M."/>
            <person name="Nelson D.R."/>
            <person name="Straney D."/>
            <person name="Napoli C.A."/>
            <person name="Barker B.M."/>
            <person name="Gribskov M."/>
            <person name="Rep M."/>
            <person name="Kroken S."/>
            <person name="Molnar I."/>
            <person name="Rensing C."/>
            <person name="Kennell J.C."/>
            <person name="Zamora J."/>
            <person name="Farman M.L."/>
            <person name="Selker E.U."/>
            <person name="Salamov A."/>
            <person name="Shapiro H."/>
            <person name="Pangilinan J."/>
            <person name="Lindquist E."/>
            <person name="Lamers C."/>
            <person name="Grigoriev I.V."/>
            <person name="Geiser D.M."/>
            <person name="Covert S.F."/>
            <person name="Temporini E."/>
            <person name="Vanetten H.D."/>
        </authorList>
    </citation>
    <scope>NUCLEOTIDE SEQUENCE [LARGE SCALE GENOMIC DNA]</scope>
    <source>
        <strain evidence="13">ATCC MYA-4622 / CBS 123669 / FGSC 9596 / NRRL 45880 / 77-13-4</strain>
    </source>
</reference>
<evidence type="ECO:0000313" key="13">
    <source>
        <dbReference type="Proteomes" id="UP000005206"/>
    </source>
</evidence>
<gene>
    <name evidence="12" type="ORF">NECHADRAFT_89546</name>
</gene>
<dbReference type="GeneID" id="9666606"/>
<feature type="binding site" evidence="10">
    <location>
        <position position="323"/>
    </location>
    <ligand>
        <name>Zn(2+)</name>
        <dbReference type="ChEBI" id="CHEBI:29105"/>
        <note>catalytic</note>
    </ligand>
</feature>
<dbReference type="KEGG" id="nhe:NECHADRAFT_89546"/>
<proteinExistence type="inferred from homology"/>
<dbReference type="FunFam" id="2.60.40.1730:FF:000004">
    <property type="entry name" value="Leukotriene A(4) hydrolase"/>
    <property type="match status" value="1"/>
</dbReference>
<keyword evidence="8" id="KW-0482">Metalloprotease</keyword>
<protein>
    <recommendedName>
        <fullName evidence="11">Peptidase M1 leukotriene A4 hydrolase/aminopeptidase C-terminal domain-containing protein</fullName>
    </recommendedName>
</protein>
<dbReference type="InterPro" id="IPR001930">
    <property type="entry name" value="Peptidase_M1"/>
</dbReference>
<feature type="domain" description="Peptidase M1 leukotriene A4 hydrolase/aminopeptidase C-terminal" evidence="11">
    <location>
        <begin position="472"/>
        <end position="613"/>
    </location>
</feature>
<accession>C7ZRI6</accession>
<keyword evidence="7 10" id="KW-0862">Zinc</keyword>
<dbReference type="Pfam" id="PF09127">
    <property type="entry name" value="Leuk-A4-hydro_C"/>
    <property type="match status" value="1"/>
</dbReference>
<dbReference type="CDD" id="cd09599">
    <property type="entry name" value="M1_LTA4H"/>
    <property type="match status" value="1"/>
</dbReference>
<feature type="active site" description="Proton donor" evidence="9">
    <location>
        <position position="389"/>
    </location>
</feature>
<dbReference type="AlphaFoldDB" id="C7ZRI6"/>
<evidence type="ECO:0000313" key="12">
    <source>
        <dbReference type="EMBL" id="EEU33371.1"/>
    </source>
</evidence>
<dbReference type="Pfam" id="PF01433">
    <property type="entry name" value="Peptidase_M1"/>
    <property type="match status" value="1"/>
</dbReference>
<comment type="subcellular location">
    <subcellularLocation>
        <location evidence="1">Cytoplasm</location>
    </subcellularLocation>
</comment>
<sequence>MCQFHAHDVNTNSNFHDVVTKHTQLKLAVEFDQKILTGSAILTLEPLKPEGLDTVILDTSYLNILSLSVGGEQVQWQLGQATDQNGRPLTVQLGRSYAKGEILELEIHFETTNQCTGLQWFSPEQTDDKLYPFLFSQGEPVHARSIFPCQDTPSVKTTFDIAISSPLPVVASGIPQHDLLFPAVSNMEETKEYKFQQDVPTSNYLFAIASGNLSGAKIGKMSYLYSAPSSLEAAVAELQPDIDAIIDAAENLIFTNPWPLYNLVILPKSFHLGGMENPVFNFYSATVISGDRENISVVAHEFAHNFSGNLVTNSSWEHFWLNEGWTVYAEREILRQIKGEKAAVFEAIVGWNELVYGIESYGGSESPETSLVLDLQGKRPDDVMSKISYEKGYTFLCFLEKLVGREKWMPFIPHYFGKFSRATLDSDTFKTTLLEFFSQDATATEALNSINWDEWYHKPGLPQKPDFHSPEYDECLSLAQKWINMTSDSNASVSATDVDGWSAGQLNVFLDALLDSPTPITLDSSQLLGTLYGLRKLTNFEVLSRYLRVGLKAGDRGLFEVTEAFLGETGRMKFVRPLFECLQSLDKEFASKIFHKYKRFYYPTCIRLLEKVLRITLK</sequence>
<dbReference type="InterPro" id="IPR014782">
    <property type="entry name" value="Peptidase_M1_dom"/>
</dbReference>
<keyword evidence="4" id="KW-0645">Protease</keyword>
<dbReference type="GO" id="GO:0008237">
    <property type="term" value="F:metallopeptidase activity"/>
    <property type="evidence" value="ECO:0007669"/>
    <property type="project" value="UniProtKB-KW"/>
</dbReference>
<dbReference type="GO" id="GO:0006508">
    <property type="term" value="P:proteolysis"/>
    <property type="evidence" value="ECO:0007669"/>
    <property type="project" value="UniProtKB-KW"/>
</dbReference>
<dbReference type="Gene3D" id="1.25.40.320">
    <property type="entry name" value="Peptidase M1, leukotriene A4 hydrolase/aminopeptidase C-terminal domain"/>
    <property type="match status" value="1"/>
</dbReference>
<dbReference type="PANTHER" id="PTHR45726">
    <property type="entry name" value="LEUKOTRIENE A-4 HYDROLASE"/>
    <property type="match status" value="1"/>
</dbReference>
<evidence type="ECO:0000256" key="8">
    <source>
        <dbReference type="ARBA" id="ARBA00023049"/>
    </source>
</evidence>
<keyword evidence="5 10" id="KW-0479">Metal-binding</keyword>
<dbReference type="VEuPathDB" id="FungiDB:NECHADRAFT_89546"/>
<feature type="active site" description="Proton acceptor" evidence="9">
    <location>
        <position position="301"/>
    </location>
</feature>
<dbReference type="EMBL" id="GG699093">
    <property type="protein sequence ID" value="EEU33371.1"/>
    <property type="molecule type" value="Genomic_DNA"/>
</dbReference>
<dbReference type="SUPFAM" id="SSF63737">
    <property type="entry name" value="Leukotriene A4 hydrolase N-terminal domain"/>
    <property type="match status" value="1"/>
</dbReference>
<dbReference type="GO" id="GO:0005829">
    <property type="term" value="C:cytosol"/>
    <property type="evidence" value="ECO:0007669"/>
    <property type="project" value="TreeGrafter"/>
</dbReference>
<dbReference type="InterPro" id="IPR042097">
    <property type="entry name" value="Aminopeptidase_N-like_N_sf"/>
</dbReference>
<dbReference type="Proteomes" id="UP000005206">
    <property type="component" value="Unassembled WGS sequence"/>
</dbReference>
<dbReference type="HOGENOM" id="CLU_014505_1_1_1"/>
<evidence type="ECO:0000256" key="6">
    <source>
        <dbReference type="ARBA" id="ARBA00022801"/>
    </source>
</evidence>
<name>C7ZRI6_FUSV7</name>
<dbReference type="PANTHER" id="PTHR45726:SF3">
    <property type="entry name" value="LEUKOTRIENE A-4 HYDROLASE"/>
    <property type="match status" value="1"/>
</dbReference>
<dbReference type="SUPFAM" id="SSF48371">
    <property type="entry name" value="ARM repeat"/>
    <property type="match status" value="1"/>
</dbReference>
<dbReference type="InterPro" id="IPR045357">
    <property type="entry name" value="Aminopeptidase_N-like_N"/>
</dbReference>
<dbReference type="Pfam" id="PF17900">
    <property type="entry name" value="Peptidase_M1_N"/>
    <property type="match status" value="1"/>
</dbReference>
<dbReference type="GO" id="GO:0008270">
    <property type="term" value="F:zinc ion binding"/>
    <property type="evidence" value="ECO:0007669"/>
    <property type="project" value="InterPro"/>
</dbReference>
<evidence type="ECO:0000256" key="10">
    <source>
        <dbReference type="PIRSR" id="PIRSR634015-3"/>
    </source>
</evidence>
<dbReference type="InterPro" id="IPR049980">
    <property type="entry name" value="LTA4H_cat"/>
</dbReference>
<evidence type="ECO:0000256" key="7">
    <source>
        <dbReference type="ARBA" id="ARBA00022833"/>
    </source>
</evidence>
<dbReference type="SUPFAM" id="SSF55486">
    <property type="entry name" value="Metalloproteases ('zincins'), catalytic domain"/>
    <property type="match status" value="1"/>
</dbReference>
<organism evidence="12 13">
    <name type="scientific">Fusarium vanettenii (strain ATCC MYA-4622 / CBS 123669 / FGSC 9596 / NRRL 45880 / 77-13-4)</name>
    <name type="common">Fusarium solani subsp. pisi</name>
    <dbReference type="NCBI Taxonomy" id="660122"/>
    <lineage>
        <taxon>Eukaryota</taxon>
        <taxon>Fungi</taxon>
        <taxon>Dikarya</taxon>
        <taxon>Ascomycota</taxon>
        <taxon>Pezizomycotina</taxon>
        <taxon>Sordariomycetes</taxon>
        <taxon>Hypocreomycetidae</taxon>
        <taxon>Hypocreales</taxon>
        <taxon>Nectriaceae</taxon>
        <taxon>Fusarium</taxon>
        <taxon>Fusarium solani species complex</taxon>
        <taxon>Fusarium vanettenii</taxon>
    </lineage>
</organism>
<dbReference type="PRINTS" id="PR00756">
    <property type="entry name" value="ALADIPTASE"/>
</dbReference>
<dbReference type="Gene3D" id="1.10.390.10">
    <property type="entry name" value="Neutral Protease Domain 2"/>
    <property type="match status" value="1"/>
</dbReference>
<feature type="binding site" evidence="10">
    <location>
        <position position="300"/>
    </location>
    <ligand>
        <name>Zn(2+)</name>
        <dbReference type="ChEBI" id="CHEBI:29105"/>
        <note>catalytic</note>
    </ligand>
</feature>
<dbReference type="InterPro" id="IPR038502">
    <property type="entry name" value="M1_LTA-4_hydro/amino_C_sf"/>
</dbReference>
<dbReference type="InterPro" id="IPR015211">
    <property type="entry name" value="Peptidase_M1_C"/>
</dbReference>
<evidence type="ECO:0000256" key="3">
    <source>
        <dbReference type="ARBA" id="ARBA00022490"/>
    </source>
</evidence>
<dbReference type="OrthoDB" id="79562at2759"/>
<evidence type="ECO:0000256" key="4">
    <source>
        <dbReference type="ARBA" id="ARBA00022670"/>
    </source>
</evidence>
<dbReference type="InterPro" id="IPR034015">
    <property type="entry name" value="M1_LTA4H"/>
</dbReference>
<dbReference type="STRING" id="660122.C7ZRI6"/>
<dbReference type="eggNOG" id="KOG1047">
    <property type="taxonomic scope" value="Eukaryota"/>
</dbReference>
<dbReference type="SMART" id="SM01263">
    <property type="entry name" value="Leuk-A4-hydro_C"/>
    <property type="match status" value="1"/>
</dbReference>
<evidence type="ECO:0000256" key="1">
    <source>
        <dbReference type="ARBA" id="ARBA00004496"/>
    </source>
</evidence>
<dbReference type="Gene3D" id="3.30.2010.30">
    <property type="match status" value="1"/>
</dbReference>
<keyword evidence="6" id="KW-0378">Hydrolase</keyword>
<keyword evidence="3" id="KW-0963">Cytoplasm</keyword>
<feature type="binding site" evidence="10">
    <location>
        <position position="304"/>
    </location>
    <ligand>
        <name>Zn(2+)</name>
        <dbReference type="ChEBI" id="CHEBI:29105"/>
        <note>catalytic</note>
    </ligand>
</feature>
<evidence type="ECO:0000259" key="11">
    <source>
        <dbReference type="SMART" id="SM01263"/>
    </source>
</evidence>
<evidence type="ECO:0000256" key="2">
    <source>
        <dbReference type="ARBA" id="ARBA00010136"/>
    </source>
</evidence>